<evidence type="ECO:0000259" key="14">
    <source>
        <dbReference type="Pfam" id="PF05697"/>
    </source>
</evidence>
<evidence type="ECO:0000256" key="10">
    <source>
        <dbReference type="ARBA" id="ARBA00029986"/>
    </source>
</evidence>
<keyword evidence="5 11" id="KW-0132">Cell division</keyword>
<keyword evidence="18" id="KW-1185">Reference proteome</keyword>
<evidence type="ECO:0000256" key="3">
    <source>
        <dbReference type="ARBA" id="ARBA00013194"/>
    </source>
</evidence>
<evidence type="ECO:0000313" key="16">
    <source>
        <dbReference type="EMBL" id="KRG20420.1"/>
    </source>
</evidence>
<dbReference type="GO" id="GO:0051301">
    <property type="term" value="P:cell division"/>
    <property type="evidence" value="ECO:0007669"/>
    <property type="project" value="UniProtKB-KW"/>
</dbReference>
<dbReference type="GO" id="GO:0043335">
    <property type="term" value="P:protein unfolding"/>
    <property type="evidence" value="ECO:0007669"/>
    <property type="project" value="TreeGrafter"/>
</dbReference>
<dbReference type="AlphaFoldDB" id="A0A0Q9YU07"/>
<dbReference type="InterPro" id="IPR001179">
    <property type="entry name" value="PPIase_FKBP_dom"/>
</dbReference>
<dbReference type="GO" id="GO:0003755">
    <property type="term" value="F:peptidyl-prolyl cis-trans isomerase activity"/>
    <property type="evidence" value="ECO:0007669"/>
    <property type="project" value="UniProtKB-UniRule"/>
</dbReference>
<evidence type="ECO:0000256" key="12">
    <source>
        <dbReference type="SAM" id="Coils"/>
    </source>
</evidence>
<dbReference type="Pfam" id="PF05698">
    <property type="entry name" value="Trigger_C"/>
    <property type="match status" value="1"/>
</dbReference>
<dbReference type="InterPro" id="IPR037041">
    <property type="entry name" value="Trigger_fac_C_sf"/>
</dbReference>
<evidence type="ECO:0000259" key="13">
    <source>
        <dbReference type="Pfam" id="PF00254"/>
    </source>
</evidence>
<comment type="similarity">
    <text evidence="2 11">Belongs to the FKBP-type PPIase family. Tig subfamily.</text>
</comment>
<keyword evidence="6 11" id="KW-0697">Rotamase</keyword>
<feature type="domain" description="Trigger factor C-terminal" evidence="15">
    <location>
        <begin position="263"/>
        <end position="404"/>
    </location>
</feature>
<dbReference type="Gene3D" id="1.10.3120.10">
    <property type="entry name" value="Trigger factor, C-terminal domain"/>
    <property type="match status" value="1"/>
</dbReference>
<name>A0A0Q9YU07_9GAMM</name>
<dbReference type="EMBL" id="LKAJ01000012">
    <property type="protein sequence ID" value="KRG20420.1"/>
    <property type="molecule type" value="Genomic_DNA"/>
</dbReference>
<comment type="function">
    <text evidence="11">Involved in protein export. Acts as a chaperone by maintaining the newly synthesized protein in an open conformation. Functions as a peptidyl-prolyl cis-trans isomerase.</text>
</comment>
<dbReference type="EC" id="5.2.1.8" evidence="3 11"/>
<dbReference type="GO" id="GO:0005737">
    <property type="term" value="C:cytoplasm"/>
    <property type="evidence" value="ECO:0007669"/>
    <property type="project" value="UniProtKB-SubCell"/>
</dbReference>
<evidence type="ECO:0000313" key="17">
    <source>
        <dbReference type="EMBL" id="MCS5711728.1"/>
    </source>
</evidence>
<evidence type="ECO:0000259" key="15">
    <source>
        <dbReference type="Pfam" id="PF05698"/>
    </source>
</evidence>
<sequence>MDVSLENTSTLGRRVKVSVPDAEISEQIKTKMAKLAKEVRLKGFRPGKVPAHVLNEKFGKSVRMEVINDVIRQSLGDVVKEKQLQPAGTPRIDEITDTVGKNLEFTASFEVYPEINLADFAQISVEKRAAEITDNDVKNMIEKLRDQFANWHAVERNVKTGDKLTVDFARILKEDGATREEQSHVQMIVDDKGVLPGLSEALVGKAKGEQIEAQLRYPTEWADTAAAGKEVTLWVTIHEIEEKETLSIEDLAEKLSIAKDDKDALNATVKERMQEELTAALQDEIKETVLEKLLEANPIELPQALIEQEKEAVNREAARSKREVPAAELEDTAKKRVELGLLLNEVIKKFNLSADGKRVRAQIEKIASRFSKPSEIVEAYYKSNELLYGIERMVLLEQAVDAILAEVKVEDKNVTFDEVMNANDSES</sequence>
<dbReference type="InterPro" id="IPR008881">
    <property type="entry name" value="Trigger_fac_ribosome-bd_bac"/>
</dbReference>
<dbReference type="HAMAP" id="MF_00303">
    <property type="entry name" value="Trigger_factor_Tig"/>
    <property type="match status" value="1"/>
</dbReference>
<evidence type="ECO:0000256" key="2">
    <source>
        <dbReference type="ARBA" id="ARBA00005464"/>
    </source>
</evidence>
<dbReference type="InterPro" id="IPR036611">
    <property type="entry name" value="Trigger_fac_ribosome-bd_sf"/>
</dbReference>
<dbReference type="PANTHER" id="PTHR30560">
    <property type="entry name" value="TRIGGER FACTOR CHAPERONE AND PEPTIDYL-PROLYL CIS/TRANS ISOMERASE"/>
    <property type="match status" value="1"/>
</dbReference>
<keyword evidence="8 11" id="KW-0413">Isomerase</keyword>
<keyword evidence="7 11" id="KW-0143">Chaperone</keyword>
<evidence type="ECO:0000256" key="7">
    <source>
        <dbReference type="ARBA" id="ARBA00023186"/>
    </source>
</evidence>
<evidence type="ECO:0000256" key="9">
    <source>
        <dbReference type="ARBA" id="ARBA00023306"/>
    </source>
</evidence>
<dbReference type="SUPFAM" id="SSF54534">
    <property type="entry name" value="FKBP-like"/>
    <property type="match status" value="1"/>
</dbReference>
<dbReference type="InterPro" id="IPR046357">
    <property type="entry name" value="PPIase_dom_sf"/>
</dbReference>
<keyword evidence="9 11" id="KW-0131">Cell cycle</keyword>
<dbReference type="PIRSF" id="PIRSF003095">
    <property type="entry name" value="Trigger_factor"/>
    <property type="match status" value="1"/>
</dbReference>
<reference evidence="17" key="2">
    <citation type="journal article" date="2016" name="Genome Announc.">
        <title>Draft Genome Sequences of Two Novel Amoeba-Resistant Intranuclear Bacteria, 'Candidatus Berkiella cookevillensis' and 'Candidatus Berkiella aquae'.</title>
        <authorList>
            <person name="Mehari Y.T."/>
            <person name="Arivett B.A."/>
            <person name="Farone A.L."/>
            <person name="Gunderson J.H."/>
            <person name="Farone M.B."/>
        </authorList>
    </citation>
    <scope>NUCLEOTIDE SEQUENCE</scope>
    <source>
        <strain evidence="17">HT99</strain>
    </source>
</reference>
<evidence type="ECO:0000256" key="5">
    <source>
        <dbReference type="ARBA" id="ARBA00022618"/>
    </source>
</evidence>
<dbReference type="GO" id="GO:0043022">
    <property type="term" value="F:ribosome binding"/>
    <property type="evidence" value="ECO:0007669"/>
    <property type="project" value="TreeGrafter"/>
</dbReference>
<dbReference type="Pfam" id="PF05697">
    <property type="entry name" value="Trigger_N"/>
    <property type="match status" value="1"/>
</dbReference>
<dbReference type="GO" id="GO:0015031">
    <property type="term" value="P:protein transport"/>
    <property type="evidence" value="ECO:0007669"/>
    <property type="project" value="UniProtKB-UniRule"/>
</dbReference>
<dbReference type="OrthoDB" id="9767721at2"/>
<dbReference type="RefSeq" id="WP_075067129.1">
    <property type="nucleotide sequence ID" value="NZ_LKAJ02000001.1"/>
</dbReference>
<dbReference type="InterPro" id="IPR027304">
    <property type="entry name" value="Trigger_fact/SurA_dom_sf"/>
</dbReference>
<accession>A0A0Q9YU07</accession>
<reference evidence="16" key="1">
    <citation type="submission" date="2015-09" db="EMBL/GenBank/DDBJ databases">
        <title>Draft Genome Sequences of Two Novel Amoeba-resistant Intranuclear Bacteria, Candidatus Berkiella cookevillensis and Candidatus Berkiella aquae.</title>
        <authorList>
            <person name="Mehari Y.T."/>
            <person name="Arivett B.A."/>
            <person name="Farone A.L."/>
            <person name="Gunderson J.H."/>
            <person name="Farone M.B."/>
        </authorList>
    </citation>
    <scope>NUCLEOTIDE SEQUENCE [LARGE SCALE GENOMIC DNA]</scope>
    <source>
        <strain evidence="16">HT99</strain>
    </source>
</reference>
<dbReference type="Gene3D" id="3.10.50.40">
    <property type="match status" value="1"/>
</dbReference>
<dbReference type="GO" id="GO:0051083">
    <property type="term" value="P:'de novo' cotranslational protein folding"/>
    <property type="evidence" value="ECO:0007669"/>
    <property type="project" value="TreeGrafter"/>
</dbReference>
<comment type="caution">
    <text evidence="16">The sequence shown here is derived from an EMBL/GenBank/DDBJ whole genome shotgun (WGS) entry which is preliminary data.</text>
</comment>
<evidence type="ECO:0000313" key="18">
    <source>
        <dbReference type="Proteomes" id="UP000051497"/>
    </source>
</evidence>
<dbReference type="InterPro" id="IPR008880">
    <property type="entry name" value="Trigger_fac_C"/>
</dbReference>
<evidence type="ECO:0000256" key="11">
    <source>
        <dbReference type="HAMAP-Rule" id="MF_00303"/>
    </source>
</evidence>
<organism evidence="16">
    <name type="scientific">Candidatus Berkiella aquae</name>
    <dbReference type="NCBI Taxonomy" id="295108"/>
    <lineage>
        <taxon>Bacteria</taxon>
        <taxon>Pseudomonadati</taxon>
        <taxon>Pseudomonadota</taxon>
        <taxon>Gammaproteobacteria</taxon>
        <taxon>Candidatus Berkiellales</taxon>
        <taxon>Candidatus Berkiellaceae</taxon>
        <taxon>Candidatus Berkiella</taxon>
    </lineage>
</organism>
<dbReference type="SUPFAM" id="SSF102735">
    <property type="entry name" value="Trigger factor ribosome-binding domain"/>
    <property type="match status" value="1"/>
</dbReference>
<proteinExistence type="inferred from homology"/>
<dbReference type="STRING" id="295108.HT99x_02518"/>
<feature type="domain" description="PPIase FKBP-type" evidence="13">
    <location>
        <begin position="156"/>
        <end position="230"/>
    </location>
</feature>
<evidence type="ECO:0000256" key="1">
    <source>
        <dbReference type="ARBA" id="ARBA00000971"/>
    </source>
</evidence>
<keyword evidence="12" id="KW-0175">Coiled coil</keyword>
<dbReference type="Proteomes" id="UP000051497">
    <property type="component" value="Unassembled WGS sequence"/>
</dbReference>
<evidence type="ECO:0000256" key="4">
    <source>
        <dbReference type="ARBA" id="ARBA00016902"/>
    </source>
</evidence>
<dbReference type="PATRIC" id="fig|1590043.3.peg.2564"/>
<dbReference type="SUPFAM" id="SSF109998">
    <property type="entry name" value="Triger factor/SurA peptide-binding domain-like"/>
    <property type="match status" value="1"/>
</dbReference>
<dbReference type="InterPro" id="IPR005215">
    <property type="entry name" value="Trig_fac"/>
</dbReference>
<dbReference type="GO" id="GO:0044183">
    <property type="term" value="F:protein folding chaperone"/>
    <property type="evidence" value="ECO:0007669"/>
    <property type="project" value="TreeGrafter"/>
</dbReference>
<keyword evidence="11" id="KW-0963">Cytoplasm</keyword>
<comment type="domain">
    <text evidence="11">Consists of 3 domains; the N-terminus binds the ribosome, the middle domain has PPIase activity, while the C-terminus has intrinsic chaperone activity on its own.</text>
</comment>
<dbReference type="Pfam" id="PF00254">
    <property type="entry name" value="FKBP_C"/>
    <property type="match status" value="1"/>
</dbReference>
<dbReference type="PANTHER" id="PTHR30560:SF3">
    <property type="entry name" value="TRIGGER FACTOR-LIKE PROTEIN TIG, CHLOROPLASTIC"/>
    <property type="match status" value="1"/>
</dbReference>
<dbReference type="NCBIfam" id="TIGR00115">
    <property type="entry name" value="tig"/>
    <property type="match status" value="1"/>
</dbReference>
<comment type="subcellular location">
    <subcellularLocation>
        <location evidence="11">Cytoplasm</location>
    </subcellularLocation>
    <text evidence="11">About half TF is bound to the ribosome near the polypeptide exit tunnel while the other half is free in the cytoplasm.</text>
</comment>
<evidence type="ECO:0000256" key="6">
    <source>
        <dbReference type="ARBA" id="ARBA00023110"/>
    </source>
</evidence>
<gene>
    <name evidence="11 16" type="primary">tig</name>
    <name evidence="17" type="ORF">HT99x_009805</name>
    <name evidence="16" type="ORF">HT99x_02518</name>
</gene>
<dbReference type="EMBL" id="LKAJ02000001">
    <property type="protein sequence ID" value="MCS5711728.1"/>
    <property type="molecule type" value="Genomic_DNA"/>
</dbReference>
<feature type="coiled-coil region" evidence="12">
    <location>
        <begin position="303"/>
        <end position="330"/>
    </location>
</feature>
<dbReference type="Gene3D" id="3.30.70.1050">
    <property type="entry name" value="Trigger factor ribosome-binding domain"/>
    <property type="match status" value="1"/>
</dbReference>
<reference evidence="17" key="3">
    <citation type="submission" date="2021-06" db="EMBL/GenBank/DDBJ databases">
        <title>Genomic Description and Analysis of Intracellular Bacteria, Candidatus Berkiella cookevillensis and Candidatus Berkiella aquae.</title>
        <authorList>
            <person name="Kidane D.T."/>
            <person name="Mehari Y.T."/>
            <person name="Rice F.C."/>
            <person name="Arivett B.A."/>
            <person name="Farone A.L."/>
            <person name="Berk S.G."/>
            <person name="Farone M.B."/>
        </authorList>
    </citation>
    <scope>NUCLEOTIDE SEQUENCE</scope>
    <source>
        <strain evidence="17">HT99</strain>
    </source>
</reference>
<comment type="catalytic activity">
    <reaction evidence="1 11">
        <text>[protein]-peptidylproline (omega=180) = [protein]-peptidylproline (omega=0)</text>
        <dbReference type="Rhea" id="RHEA:16237"/>
        <dbReference type="Rhea" id="RHEA-COMP:10747"/>
        <dbReference type="Rhea" id="RHEA-COMP:10748"/>
        <dbReference type="ChEBI" id="CHEBI:83833"/>
        <dbReference type="ChEBI" id="CHEBI:83834"/>
        <dbReference type="EC" id="5.2.1.8"/>
    </reaction>
</comment>
<evidence type="ECO:0000256" key="8">
    <source>
        <dbReference type="ARBA" id="ARBA00023235"/>
    </source>
</evidence>
<feature type="domain" description="Trigger factor ribosome-binding bacterial" evidence="14">
    <location>
        <begin position="1"/>
        <end position="144"/>
    </location>
</feature>
<protein>
    <recommendedName>
        <fullName evidence="4 11">Trigger factor</fullName>
        <shortName evidence="11">TF</shortName>
        <ecNumber evidence="3 11">5.2.1.8</ecNumber>
    </recommendedName>
    <alternativeName>
        <fullName evidence="10 11">PPIase</fullName>
    </alternativeName>
</protein>